<evidence type="ECO:0000313" key="3">
    <source>
        <dbReference type="Proteomes" id="UP000688137"/>
    </source>
</evidence>
<evidence type="ECO:0000256" key="1">
    <source>
        <dbReference type="SAM" id="MobiDB-lite"/>
    </source>
</evidence>
<protein>
    <submittedName>
        <fullName evidence="2">Uncharacterized protein</fullName>
    </submittedName>
</protein>
<feature type="compositionally biased region" description="Basic residues" evidence="1">
    <location>
        <begin position="42"/>
        <end position="54"/>
    </location>
</feature>
<accession>A0A8S1KGS0</accession>
<feature type="region of interest" description="Disordered" evidence="1">
    <location>
        <begin position="35"/>
        <end position="54"/>
    </location>
</feature>
<comment type="caution">
    <text evidence="2">The sequence shown here is derived from an EMBL/GenBank/DDBJ whole genome shotgun (WGS) entry which is preliminary data.</text>
</comment>
<organism evidence="2 3">
    <name type="scientific">Paramecium primaurelia</name>
    <dbReference type="NCBI Taxonomy" id="5886"/>
    <lineage>
        <taxon>Eukaryota</taxon>
        <taxon>Sar</taxon>
        <taxon>Alveolata</taxon>
        <taxon>Ciliophora</taxon>
        <taxon>Intramacronucleata</taxon>
        <taxon>Oligohymenophorea</taxon>
        <taxon>Peniculida</taxon>
        <taxon>Parameciidae</taxon>
        <taxon>Paramecium</taxon>
    </lineage>
</organism>
<dbReference type="Proteomes" id="UP000688137">
    <property type="component" value="Unassembled WGS sequence"/>
</dbReference>
<gene>
    <name evidence="2" type="ORF">PPRIM_AZ9-3.1.T0210138</name>
</gene>
<keyword evidence="3" id="KW-1185">Reference proteome</keyword>
<dbReference type="EMBL" id="CAJJDM010000019">
    <property type="protein sequence ID" value="CAD8053857.1"/>
    <property type="molecule type" value="Genomic_DNA"/>
</dbReference>
<sequence>MNYHLLYHILRSKLKLNCESPFEKLDQLFGDEDESYEQQSITKKKKYKQKEKNKSYKKPFNAQIQESETDDEKIESLNLKIVFSVFGCEPQNDEQFDLEVLRNYLGSFERRINQKSIYSICLKREKSMKRQHFFGYFILLQQECSNHLLF</sequence>
<evidence type="ECO:0000313" key="2">
    <source>
        <dbReference type="EMBL" id="CAD8053857.1"/>
    </source>
</evidence>
<dbReference type="AlphaFoldDB" id="A0A8S1KGS0"/>
<name>A0A8S1KGS0_PARPR</name>
<reference evidence="2" key="1">
    <citation type="submission" date="2021-01" db="EMBL/GenBank/DDBJ databases">
        <authorList>
            <consortium name="Genoscope - CEA"/>
            <person name="William W."/>
        </authorList>
    </citation>
    <scope>NUCLEOTIDE SEQUENCE</scope>
</reference>
<proteinExistence type="predicted"/>